<dbReference type="GO" id="GO:0030681">
    <property type="term" value="C:multimeric ribonuclease P complex"/>
    <property type="evidence" value="ECO:0007669"/>
    <property type="project" value="TreeGrafter"/>
</dbReference>
<dbReference type="GO" id="GO:0033204">
    <property type="term" value="F:ribonuclease P RNA binding"/>
    <property type="evidence" value="ECO:0007669"/>
    <property type="project" value="InterPro"/>
</dbReference>
<evidence type="ECO:0000313" key="7">
    <source>
        <dbReference type="Proteomes" id="UP000613177"/>
    </source>
</evidence>
<comment type="function">
    <text evidence="5">Component of ribonuclease P, a protein complex that generates mature tRNA molecules by cleaving their 5'-ends.</text>
</comment>
<accession>A0A8H7SN30</accession>
<dbReference type="PANTHER" id="PTHR15441:SF2">
    <property type="entry name" value="RIBONUCLEASE P_MRP PROTEIN SUBUNIT POP5"/>
    <property type="match status" value="1"/>
</dbReference>
<reference evidence="6" key="1">
    <citation type="submission" date="2021-01" db="EMBL/GenBank/DDBJ databases">
        <title>Metabolic potential, ecology and presence of endohyphal bacteria is reflected in genomic diversity of Mucoromycotina.</title>
        <authorList>
            <person name="Muszewska A."/>
            <person name="Okrasinska A."/>
            <person name="Steczkiewicz K."/>
            <person name="Drgas O."/>
            <person name="Orlowska M."/>
            <person name="Perlinska-Lenart U."/>
            <person name="Aleksandrzak-Piekarczyk T."/>
            <person name="Szatraj K."/>
            <person name="Zielenkiewicz U."/>
            <person name="Pilsyk S."/>
            <person name="Malc E."/>
            <person name="Mieczkowski P."/>
            <person name="Kruszewska J.S."/>
            <person name="Biernat P."/>
            <person name="Pawlowska J."/>
        </authorList>
    </citation>
    <scope>NUCLEOTIDE SEQUENCE</scope>
    <source>
        <strain evidence="6">WA0000018081</strain>
    </source>
</reference>
<dbReference type="AlphaFoldDB" id="A0A8H7SN30"/>
<evidence type="ECO:0000256" key="4">
    <source>
        <dbReference type="ARBA" id="ARBA00023242"/>
    </source>
</evidence>
<comment type="similarity">
    <text evidence="2 5">Belongs to the eukaryotic/archaeal RNase P protein component 2 family.</text>
</comment>
<keyword evidence="3 5" id="KW-0819">tRNA processing</keyword>
<sequence>MVRFKNRWVLFQIAEDPIIDNGRVVYPKTKLEVNDNVISKAIFKAVELNYGEFGKGQGSVTVKWYNPTTRIGIIRVPRDFTDLYLASMFYIKQIATIPCSLHILHVSGTVIFIQQKAIEWDRKFYLKEQQYAESRGQSYGASENITASIKGLAALS</sequence>
<evidence type="ECO:0000256" key="2">
    <source>
        <dbReference type="ARBA" id="ARBA00010800"/>
    </source>
</evidence>
<dbReference type="GO" id="GO:0000172">
    <property type="term" value="C:ribonuclease MRP complex"/>
    <property type="evidence" value="ECO:0007669"/>
    <property type="project" value="TreeGrafter"/>
</dbReference>
<dbReference type="GO" id="GO:0005730">
    <property type="term" value="C:nucleolus"/>
    <property type="evidence" value="ECO:0007669"/>
    <property type="project" value="TreeGrafter"/>
</dbReference>
<dbReference type="SUPFAM" id="SSF160350">
    <property type="entry name" value="Rnp2-like"/>
    <property type="match status" value="1"/>
</dbReference>
<evidence type="ECO:0000256" key="5">
    <source>
        <dbReference type="PIRNR" id="PIRNR023803"/>
    </source>
</evidence>
<dbReference type="PIRSF" id="PIRSF023803">
    <property type="entry name" value="Ribonuclease_P_prd"/>
    <property type="match status" value="1"/>
</dbReference>
<comment type="catalytic activity">
    <reaction evidence="5">
        <text>Endonucleolytic cleavage of RNA, removing 5'-extranucleotides from tRNA precursor.</text>
        <dbReference type="EC" id="3.1.26.5"/>
    </reaction>
</comment>
<keyword evidence="4" id="KW-0539">Nucleus</keyword>
<dbReference type="GO" id="GO:0004526">
    <property type="term" value="F:ribonuclease P activity"/>
    <property type="evidence" value="ECO:0007669"/>
    <property type="project" value="UniProtKB-EC"/>
</dbReference>
<dbReference type="Pfam" id="PF01900">
    <property type="entry name" value="RNase_P_Rpp14"/>
    <property type="match status" value="1"/>
</dbReference>
<gene>
    <name evidence="6" type="ORF">INT48_001862</name>
</gene>
<comment type="subcellular location">
    <subcellularLocation>
        <location evidence="1">Nucleus</location>
    </subcellularLocation>
</comment>
<dbReference type="GO" id="GO:0001682">
    <property type="term" value="P:tRNA 5'-leader removal"/>
    <property type="evidence" value="ECO:0007669"/>
    <property type="project" value="InterPro"/>
</dbReference>
<comment type="caution">
    <text evidence="6">The sequence shown here is derived from an EMBL/GenBank/DDBJ whole genome shotgun (WGS) entry which is preliminary data.</text>
</comment>
<name>A0A8H7SN30_9FUNG</name>
<evidence type="ECO:0000256" key="3">
    <source>
        <dbReference type="ARBA" id="ARBA00022694"/>
    </source>
</evidence>
<keyword evidence="7" id="KW-1185">Reference proteome</keyword>
<dbReference type="InterPro" id="IPR016819">
    <property type="entry name" value="RNase_P/MRP_POP5"/>
</dbReference>
<organism evidence="6 7">
    <name type="scientific">Thamnidium elegans</name>
    <dbReference type="NCBI Taxonomy" id="101142"/>
    <lineage>
        <taxon>Eukaryota</taxon>
        <taxon>Fungi</taxon>
        <taxon>Fungi incertae sedis</taxon>
        <taxon>Mucoromycota</taxon>
        <taxon>Mucoromycotina</taxon>
        <taxon>Mucoromycetes</taxon>
        <taxon>Mucorales</taxon>
        <taxon>Mucorineae</taxon>
        <taxon>Mucoraceae</taxon>
        <taxon>Thamnidium</taxon>
    </lineage>
</organism>
<evidence type="ECO:0000256" key="1">
    <source>
        <dbReference type="ARBA" id="ARBA00004123"/>
    </source>
</evidence>
<protein>
    <recommendedName>
        <fullName evidence="5">Ribonuclease P/MRP protein subunit POP5</fullName>
        <ecNumber evidence="5">3.1.26.5</ecNumber>
    </recommendedName>
</protein>
<proteinExistence type="inferred from homology"/>
<dbReference type="EMBL" id="JAEPRE010000074">
    <property type="protein sequence ID" value="KAG2233609.1"/>
    <property type="molecule type" value="Genomic_DNA"/>
</dbReference>
<dbReference type="Gene3D" id="3.30.70.3250">
    <property type="entry name" value="Ribonuclease P, Pop5 subunit"/>
    <property type="match status" value="1"/>
</dbReference>
<dbReference type="EC" id="3.1.26.5" evidence="5"/>
<dbReference type="InterPro" id="IPR002759">
    <property type="entry name" value="Pop5/Rpp14/Rnp2-like"/>
</dbReference>
<evidence type="ECO:0000313" key="6">
    <source>
        <dbReference type="EMBL" id="KAG2233609.1"/>
    </source>
</evidence>
<dbReference type="Proteomes" id="UP000613177">
    <property type="component" value="Unassembled WGS sequence"/>
</dbReference>
<dbReference type="InterPro" id="IPR038085">
    <property type="entry name" value="Rnp2-like_sf"/>
</dbReference>
<dbReference type="PANTHER" id="PTHR15441">
    <property type="entry name" value="RIBONUCLEASE P PROTEIN SUBUNIT P14"/>
    <property type="match status" value="1"/>
</dbReference>